<proteinExistence type="predicted"/>
<dbReference type="Gene3D" id="3.40.50.2000">
    <property type="entry name" value="Glycogen Phosphorylase B"/>
    <property type="match status" value="2"/>
</dbReference>
<organism evidence="1 2">
    <name type="scientific">Varibaculum cambriense</name>
    <dbReference type="NCBI Taxonomy" id="184870"/>
    <lineage>
        <taxon>Bacteria</taxon>
        <taxon>Bacillati</taxon>
        <taxon>Actinomycetota</taxon>
        <taxon>Actinomycetes</taxon>
        <taxon>Actinomycetales</taxon>
        <taxon>Actinomycetaceae</taxon>
        <taxon>Varibaculum</taxon>
    </lineage>
</organism>
<dbReference type="Proteomes" id="UP001200537">
    <property type="component" value="Unassembled WGS sequence"/>
</dbReference>
<comment type="caution">
    <text evidence="1">The sequence shown here is derived from an EMBL/GenBank/DDBJ whole genome shotgun (WGS) entry which is preliminary data.</text>
</comment>
<gene>
    <name evidence="1" type="ORF">L0M99_05900</name>
</gene>
<name>A0AAJ1F868_9ACTO</name>
<protein>
    <submittedName>
        <fullName evidence="1">Glycosyltransferase</fullName>
    </submittedName>
</protein>
<dbReference type="AlphaFoldDB" id="A0AAJ1F868"/>
<sequence length="405" mass="44902">MAINITRIREKLISKLPASFIFEVVKTAGPGSYLFPLATRLRGYRAEQNPKTVTVPKAPTRVLIAPFNLAGQGWELARALEDNLSDVAAHAMTVDFGGVLSFNADSKVTYGTYALSKEWAKKQFEQVCGFTHVLIEAENSLFGRLFNFNVYREVRALQERGIAVAFLSHGSDTRNPSGHAKRHEWSPFANTNQQTVLLQRKADANRELIESLGIPIFVTTPDLLDDLPNAHWCPLVVKPEQWISKQPVPKVHPTLRVGHIPSRRWLKGTEYIHPIFDEFSGSGLIEPKLLEGIPRAAMPKILSGLDVLVEQLTLGSYGVTALEAICSGCLAVANVSPHVREVIKQQTGIESPIVQADPDTLVEVLKSLADDSMRENLLKAQKEYVSKIHTGAMSAKVLETEWLKR</sequence>
<reference evidence="1" key="1">
    <citation type="submission" date="2022-01" db="EMBL/GenBank/DDBJ databases">
        <title>Collection of gut derived symbiotic bacterial strains cultured from healthy donors.</title>
        <authorList>
            <person name="Lin H."/>
            <person name="Kohout C."/>
            <person name="Waligurski E."/>
            <person name="Pamer E.G."/>
        </authorList>
    </citation>
    <scope>NUCLEOTIDE SEQUENCE</scope>
    <source>
        <strain evidence="1">DFI.7.46</strain>
    </source>
</reference>
<dbReference type="RefSeq" id="WP_024059700.1">
    <property type="nucleotide sequence ID" value="NZ_JAGZVZ010000002.1"/>
</dbReference>
<accession>A0AAJ1F868</accession>
<dbReference type="EMBL" id="JAKNHJ010000010">
    <property type="protein sequence ID" value="MCG4618023.1"/>
    <property type="molecule type" value="Genomic_DNA"/>
</dbReference>
<evidence type="ECO:0000313" key="2">
    <source>
        <dbReference type="Proteomes" id="UP001200537"/>
    </source>
</evidence>
<evidence type="ECO:0000313" key="1">
    <source>
        <dbReference type="EMBL" id="MCG4618023.1"/>
    </source>
</evidence>
<dbReference type="SUPFAM" id="SSF53756">
    <property type="entry name" value="UDP-Glycosyltransferase/glycogen phosphorylase"/>
    <property type="match status" value="1"/>
</dbReference>